<gene>
    <name evidence="1" type="ORF">METZ01_LOCUS233811</name>
</gene>
<dbReference type="EMBL" id="UINC01058557">
    <property type="protein sequence ID" value="SVB80957.1"/>
    <property type="molecule type" value="Genomic_DNA"/>
</dbReference>
<name>A0A382H1Z0_9ZZZZ</name>
<reference evidence="1" key="1">
    <citation type="submission" date="2018-05" db="EMBL/GenBank/DDBJ databases">
        <authorList>
            <person name="Lanie J.A."/>
            <person name="Ng W.-L."/>
            <person name="Kazmierczak K.M."/>
            <person name="Andrzejewski T.M."/>
            <person name="Davidsen T.M."/>
            <person name="Wayne K.J."/>
            <person name="Tettelin H."/>
            <person name="Glass J.I."/>
            <person name="Rusch D."/>
            <person name="Podicherti R."/>
            <person name="Tsui H.-C.T."/>
            <person name="Winkler M.E."/>
        </authorList>
    </citation>
    <scope>NUCLEOTIDE SEQUENCE</scope>
</reference>
<sequence length="49" mass="5638">MIVLDLRTLKMHVLAFHFYVKTIINTKAPTLTILNGKQVLSLEDFFTAM</sequence>
<accession>A0A382H1Z0</accession>
<evidence type="ECO:0000313" key="1">
    <source>
        <dbReference type="EMBL" id="SVB80957.1"/>
    </source>
</evidence>
<organism evidence="1">
    <name type="scientific">marine metagenome</name>
    <dbReference type="NCBI Taxonomy" id="408172"/>
    <lineage>
        <taxon>unclassified sequences</taxon>
        <taxon>metagenomes</taxon>
        <taxon>ecological metagenomes</taxon>
    </lineage>
</organism>
<dbReference type="AlphaFoldDB" id="A0A382H1Z0"/>
<proteinExistence type="predicted"/>
<protein>
    <submittedName>
        <fullName evidence="1">Uncharacterized protein</fullName>
    </submittedName>
</protein>